<reference evidence="2 3" key="1">
    <citation type="journal article" date="1995" name="Virology">
        <title>Analysis of 45 kb of DNA located at the left end of the chlorella virus PBCV-1 genome.</title>
        <authorList>
            <person name="Lu Z."/>
            <person name="Li Y."/>
            <person name="Zhang Y."/>
            <person name="Kutish G.F."/>
            <person name="Rock D.L."/>
            <person name="Van Etten J.L."/>
        </authorList>
    </citation>
    <scope>NUCLEOTIDE SEQUENCE [LARGE SCALE GENOMIC DNA]</scope>
</reference>
<dbReference type="GeneID" id="918474"/>
<keyword evidence="1" id="KW-0812">Transmembrane</keyword>
<reference evidence="2 3" key="7">
    <citation type="journal article" date="2000" name="Virology">
        <title>Characterization of a beta-1,3-glucanase encoded by chlorella virus PBCV-1.</title>
        <authorList>
            <person name="Sun L."/>
            <person name="Gurnon J.R."/>
            <person name="Adams B.J."/>
            <person name="Graves M.V."/>
            <person name="Van Etten J.L."/>
        </authorList>
    </citation>
    <scope>NUCLEOTIDE SEQUENCE [LARGE SCALE GENOMIC DNA]</scope>
</reference>
<protein>
    <submittedName>
        <fullName evidence="2">Uncharacterized protein</fullName>
    </submittedName>
</protein>
<organism evidence="2 3">
    <name type="scientific">Paramecium bursaria Chlorella virus 1</name>
    <name type="common">PBCV-1</name>
    <dbReference type="NCBI Taxonomy" id="10506"/>
    <lineage>
        <taxon>Viruses</taxon>
        <taxon>Varidnaviria</taxon>
        <taxon>Bamfordvirae</taxon>
        <taxon>Nucleocytoviricota</taxon>
        <taxon>Megaviricetes</taxon>
        <taxon>Algavirales</taxon>
        <taxon>Phycodnaviridae</taxon>
        <taxon>Chlorovirus</taxon>
        <taxon>Chlorovirus vanettense</taxon>
    </lineage>
</organism>
<keyword evidence="1" id="KW-1133">Transmembrane helix</keyword>
<dbReference type="PIR" id="T17865">
    <property type="entry name" value="T17865"/>
</dbReference>
<reference evidence="2 3" key="3">
    <citation type="journal article" date="1996" name="Virology">
        <title>Analysis of 94 kb of the chlorella virus PBCV-1 330-kb genome: map positions 88 to 182.</title>
        <authorList>
            <person name="Lu Z."/>
            <person name="Li Y."/>
            <person name="Que Q."/>
            <person name="Kutish G.F."/>
            <person name="Rock D.L."/>
            <person name="Van Etten J.L."/>
        </authorList>
    </citation>
    <scope>NUCLEOTIDE SEQUENCE [LARGE SCALE GENOMIC DNA]</scope>
</reference>
<gene>
    <name evidence="2" type="primary">a365L</name>
</gene>
<dbReference type="RefSeq" id="NP_048722.1">
    <property type="nucleotide sequence ID" value="NC_000852.5"/>
</dbReference>
<organismHost>
    <name type="scientific">Chlorella</name>
    <dbReference type="NCBI Taxonomy" id="3071"/>
</organismHost>
<dbReference type="Proteomes" id="UP000000862">
    <property type="component" value="Segment"/>
</dbReference>
<evidence type="ECO:0000256" key="1">
    <source>
        <dbReference type="SAM" id="Phobius"/>
    </source>
</evidence>
<keyword evidence="3" id="KW-1185">Reference proteome</keyword>
<dbReference type="EMBL" id="JF411744">
    <property type="protein sequence ID" value="AAC96733.1"/>
    <property type="molecule type" value="Genomic_DNA"/>
</dbReference>
<accession>Q84679</accession>
<reference evidence="2 3" key="4">
    <citation type="journal article" date="1996" name="Virology">
        <title>Analysis of 76 kb of the chlorella virus PBCV-1 330-kb genome: map positions 182 to 258.</title>
        <authorList>
            <person name="Kutish G.F."/>
            <person name="Li Y."/>
            <person name="Lu Z."/>
            <person name="Furuta M."/>
            <person name="Rock D.L."/>
            <person name="Van Etten J.L."/>
        </authorList>
    </citation>
    <scope>NUCLEOTIDE SEQUENCE [LARGE SCALE GENOMIC DNA]</scope>
</reference>
<feature type="transmembrane region" description="Helical" evidence="1">
    <location>
        <begin position="66"/>
        <end position="86"/>
    </location>
</feature>
<sequence>MTCLTPKFYLTNTRATCMSVSSHYLNSLFFPNLPKIVMCLLNFLNYLMLVHYPANFLRKSRHPSGFLMILFFSNLSHVTGCHIYQVRFELFFHPLL</sequence>
<evidence type="ECO:0000313" key="3">
    <source>
        <dbReference type="Proteomes" id="UP000000862"/>
    </source>
</evidence>
<evidence type="ECO:0000313" key="2">
    <source>
        <dbReference type="EMBL" id="AAC96733.1"/>
    </source>
</evidence>
<proteinExistence type="predicted"/>
<reference evidence="2 3" key="8">
    <citation type="journal article" date="2010" name="J. Virol.">
        <title>Microarray analysis of Paramecium bursaria chlorella virus 1 transcription.</title>
        <authorList>
            <person name="Yanai-Balser G.M."/>
            <person name="Duncan G.A."/>
            <person name="Eudy J.D."/>
            <person name="Wang D."/>
            <person name="Li X."/>
            <person name="Agarkova I.V."/>
            <person name="Dunigan D.D."/>
            <person name="Van Etten J.L."/>
        </authorList>
    </citation>
    <scope>NUCLEOTIDE SEQUENCE [LARGE SCALE GENOMIC DNA]</scope>
</reference>
<name>Q84679_PBCV1</name>
<reference evidence="2 3" key="5">
    <citation type="journal article" date="1997" name="Virology">
        <title>Analysis of 74 kb of DNA located at the right end of the 330-kb chlorella virus PBCV-1 genome.</title>
        <authorList>
            <person name="Li Y."/>
            <person name="Lu Z."/>
            <person name="Sun L."/>
            <person name="Ropp S."/>
            <person name="Kutish G.F."/>
            <person name="Rock D.L."/>
            <person name="Van Etten J.L."/>
        </authorList>
    </citation>
    <scope>NUCLEOTIDE SEQUENCE [LARGE SCALE GENOMIC DNA]</scope>
</reference>
<reference evidence="2 3" key="6">
    <citation type="journal article" date="1999" name="Virology">
        <title>Chlorella virus PBCV-1 encodes a functional homospermidine synthase.</title>
        <authorList>
            <person name="Kaiser A."/>
            <person name="Vollmert M."/>
            <person name="Tholl D."/>
            <person name="Graves M.V."/>
            <person name="Gurnon J.R."/>
            <person name="Xing W."/>
            <person name="Lisec A.D."/>
            <person name="Nickerson K.W."/>
            <person name="Van Etten J.L."/>
        </authorList>
    </citation>
    <scope>NUCLEOTIDE SEQUENCE [LARGE SCALE GENOMIC DNA]</scope>
</reference>
<reference evidence="2 3" key="2">
    <citation type="journal article" date="1995" name="Virology">
        <title>Analysis of 43 kb of the Chlorella virus PBCV-1 330-kb genome: map positions 45 to 88.</title>
        <authorList>
            <person name="Li Y."/>
            <person name="Lu Z."/>
            <person name="Burbank D.E."/>
            <person name="Kutish G.F."/>
            <person name="Rock D.L."/>
            <person name="Van Etten J.L."/>
        </authorList>
    </citation>
    <scope>NUCLEOTIDE SEQUENCE [LARGE SCALE GENOMIC DNA]</scope>
</reference>
<feature type="transmembrane region" description="Helical" evidence="1">
    <location>
        <begin position="33"/>
        <end position="54"/>
    </location>
</feature>
<keyword evidence="1" id="KW-0472">Membrane</keyword>
<dbReference type="KEGG" id="vg:918474"/>